<name>A0A428SHH7_9HYPO</name>
<feature type="active site" evidence="1">
    <location>
        <position position="474"/>
    </location>
</feature>
<dbReference type="AlphaFoldDB" id="A0A428SHH7"/>
<dbReference type="InterPro" id="IPR038765">
    <property type="entry name" value="Papain-like_cys_pep_sf"/>
</dbReference>
<organism evidence="4 5">
    <name type="scientific">Fusarium ambrosium</name>
    <dbReference type="NCBI Taxonomy" id="131363"/>
    <lineage>
        <taxon>Eukaryota</taxon>
        <taxon>Fungi</taxon>
        <taxon>Dikarya</taxon>
        <taxon>Ascomycota</taxon>
        <taxon>Pezizomycotina</taxon>
        <taxon>Sordariomycetes</taxon>
        <taxon>Hypocreomycetidae</taxon>
        <taxon>Hypocreales</taxon>
        <taxon>Nectriaceae</taxon>
        <taxon>Fusarium</taxon>
        <taxon>Fusarium solani species complex</taxon>
    </lineage>
</organism>
<dbReference type="SUPFAM" id="SSF54001">
    <property type="entry name" value="Cysteine proteinases"/>
    <property type="match status" value="1"/>
</dbReference>
<feature type="active site" evidence="1">
    <location>
        <position position="453"/>
    </location>
</feature>
<sequence>MLSKTPEADLKRDASNPFVEVMMNYKLVHIEGYVLHIDMVLRNEATYKLTNDTIDTLIEHHRGWCKELHENFVQAINKFVFHADVSALGGLEEGGPGKLLNGKSEKMMDKILSLMEHPHPCVDDVTQQASVIPKDNAWPQHGMPSNQVPVEPWGVPPSSSNVSSPTSTDNCLVCVSMAQRNPAPVPAFTQPHSTAHLSYNSPQETTLISSLFLSNGTCSFGSGQCQECVAAHYLYLIPGRQSFLRGGVIERIRLFPSSMPKALDWLRPRGVPHIRDSVQKEVYSCVTRWCNGSGPCCCGYANRHRVGPEEPQNPNALVVYFPLSFLILKVNSIGIDSWNPITISRSQVVPRLVLGGAKAKRMQRPNETWVPLIEKVYVKAPGDYSSLAGGWTSEGLEDITGGITTKLATSDILDTDLFWHMEMTKVNQDFLFRASTGYRESGKGERHDIAEAHAYVVLEARPLKSGQCLVKLRNP</sequence>
<comment type="caution">
    <text evidence="4">The sequence shown here is derived from an EMBL/GenBank/DDBJ whole genome shotgun (WGS) entry which is preliminary data.</text>
</comment>
<evidence type="ECO:0000313" key="4">
    <source>
        <dbReference type="EMBL" id="RSL89219.1"/>
    </source>
</evidence>
<evidence type="ECO:0000256" key="2">
    <source>
        <dbReference type="PROSITE-ProRule" id="PRU00239"/>
    </source>
</evidence>
<dbReference type="PANTHER" id="PTHR10183">
    <property type="entry name" value="CALPAIN"/>
    <property type="match status" value="1"/>
</dbReference>
<dbReference type="GO" id="GO:0004198">
    <property type="term" value="F:calcium-dependent cysteine-type endopeptidase activity"/>
    <property type="evidence" value="ECO:0007669"/>
    <property type="project" value="InterPro"/>
</dbReference>
<evidence type="ECO:0000256" key="1">
    <source>
        <dbReference type="PIRSR" id="PIRSR622684-1"/>
    </source>
</evidence>
<feature type="domain" description="Calpain catalytic" evidence="3">
    <location>
        <begin position="332"/>
        <end position="475"/>
    </location>
</feature>
<keyword evidence="5" id="KW-1185">Reference proteome</keyword>
<evidence type="ECO:0000313" key="5">
    <source>
        <dbReference type="Proteomes" id="UP000288429"/>
    </source>
</evidence>
<dbReference type="GO" id="GO:0006508">
    <property type="term" value="P:proteolysis"/>
    <property type="evidence" value="ECO:0007669"/>
    <property type="project" value="InterPro"/>
</dbReference>
<protein>
    <recommendedName>
        <fullName evidence="3">Calpain catalytic domain-containing protein</fullName>
    </recommendedName>
</protein>
<dbReference type="PROSITE" id="PS50203">
    <property type="entry name" value="CALPAIN_CAT"/>
    <property type="match status" value="1"/>
</dbReference>
<dbReference type="InterPro" id="IPR001300">
    <property type="entry name" value="Peptidase_C2_calpain_cat"/>
</dbReference>
<dbReference type="Proteomes" id="UP000288429">
    <property type="component" value="Unassembled WGS sequence"/>
</dbReference>
<dbReference type="InterPro" id="IPR022684">
    <property type="entry name" value="Calpain_cysteine_protease"/>
</dbReference>
<dbReference type="PANTHER" id="PTHR10183:SF397">
    <property type="entry name" value="CALPAIN CATALYTIC DOMAIN-CONTAINING PROTEIN"/>
    <property type="match status" value="1"/>
</dbReference>
<reference evidence="4 5" key="1">
    <citation type="submission" date="2017-06" db="EMBL/GenBank/DDBJ databases">
        <title>Cmopartive genomic analysis of Ambrosia Fusariam Clade fungi.</title>
        <authorList>
            <person name="Stajich J.E."/>
            <person name="Carrillo J."/>
            <person name="Kijimoto T."/>
            <person name="Eskalen A."/>
            <person name="O'Donnell K."/>
            <person name="Kasson M."/>
        </authorList>
    </citation>
    <scope>NUCLEOTIDE SEQUENCE [LARGE SCALE GENOMIC DNA]</scope>
    <source>
        <strain evidence="4 5">NRRL 20438</strain>
    </source>
</reference>
<evidence type="ECO:0000259" key="3">
    <source>
        <dbReference type="PROSITE" id="PS50203"/>
    </source>
</evidence>
<accession>A0A428SHH7</accession>
<dbReference type="EMBL" id="NIZV01000456">
    <property type="protein sequence ID" value="RSL89219.1"/>
    <property type="molecule type" value="Genomic_DNA"/>
</dbReference>
<dbReference type="PRINTS" id="PR00704">
    <property type="entry name" value="CALPAIN"/>
</dbReference>
<comment type="caution">
    <text evidence="2">Lacks conserved residue(s) required for the propagation of feature annotation.</text>
</comment>
<proteinExistence type="predicted"/>
<gene>
    <name evidence="4" type="ORF">CDV31_015928</name>
</gene>
<dbReference type="Pfam" id="PF00648">
    <property type="entry name" value="Peptidase_C2"/>
    <property type="match status" value="1"/>
</dbReference>